<dbReference type="InterPro" id="IPR005746">
    <property type="entry name" value="Thioredoxin"/>
</dbReference>
<evidence type="ECO:0000313" key="3">
    <source>
        <dbReference type="EMBL" id="QBK89802.1"/>
    </source>
</evidence>
<dbReference type="PIRSF" id="PIRSF000077">
    <property type="entry name" value="Thioredoxin"/>
    <property type="match status" value="1"/>
</dbReference>
<proteinExistence type="predicted"/>
<dbReference type="PROSITE" id="PS00194">
    <property type="entry name" value="THIOREDOXIN_1"/>
    <property type="match status" value="1"/>
</dbReference>
<dbReference type="SUPFAM" id="SSF52833">
    <property type="entry name" value="Thioredoxin-like"/>
    <property type="match status" value="1"/>
</dbReference>
<dbReference type="InterPro" id="IPR013766">
    <property type="entry name" value="Thioredoxin_domain"/>
</dbReference>
<protein>
    <submittedName>
        <fullName evidence="3">Thioredoxin</fullName>
    </submittedName>
</protein>
<feature type="domain" description="Thioredoxin" evidence="2">
    <location>
        <begin position="1"/>
        <end position="118"/>
    </location>
</feature>
<dbReference type="GO" id="GO:0015035">
    <property type="term" value="F:protein-disulfide reductase activity"/>
    <property type="evidence" value="ECO:0007669"/>
    <property type="project" value="InterPro"/>
</dbReference>
<dbReference type="PROSITE" id="PS51352">
    <property type="entry name" value="THIOREDOXIN_2"/>
    <property type="match status" value="1"/>
</dbReference>
<sequence length="118" mass="13669">MSKDKSTVIHIKSNHQFRDLVEDSFRIPLIIDYYATWCGPCKKISPVFDNLSYNYGDHEDGSRLIKFARINVDKFEKISVDQDISSMPTFIIYKYGVQVERSEGASKTRLAKLILHHV</sequence>
<organism evidence="3">
    <name type="scientific">Pithovirus LCPAC101</name>
    <dbReference type="NCBI Taxonomy" id="2506586"/>
    <lineage>
        <taxon>Viruses</taxon>
        <taxon>Pithoviruses</taxon>
    </lineage>
</organism>
<dbReference type="Gene3D" id="3.40.30.10">
    <property type="entry name" value="Glutaredoxin"/>
    <property type="match status" value="1"/>
</dbReference>
<dbReference type="CDD" id="cd02947">
    <property type="entry name" value="TRX_family"/>
    <property type="match status" value="1"/>
</dbReference>
<accession>A0A481Z252</accession>
<evidence type="ECO:0000256" key="1">
    <source>
        <dbReference type="ARBA" id="ARBA00023157"/>
    </source>
</evidence>
<name>A0A481Z252_9VIRU</name>
<dbReference type="InterPro" id="IPR017937">
    <property type="entry name" value="Thioredoxin_CS"/>
</dbReference>
<dbReference type="InterPro" id="IPR036249">
    <property type="entry name" value="Thioredoxin-like_sf"/>
</dbReference>
<evidence type="ECO:0000259" key="2">
    <source>
        <dbReference type="PROSITE" id="PS51352"/>
    </source>
</evidence>
<gene>
    <name evidence="3" type="ORF">LCPAC101_00850</name>
</gene>
<dbReference type="PANTHER" id="PTHR46115">
    <property type="entry name" value="THIOREDOXIN-LIKE PROTEIN 1"/>
    <property type="match status" value="1"/>
</dbReference>
<reference evidence="3" key="1">
    <citation type="journal article" date="2019" name="MBio">
        <title>Virus Genomes from Deep Sea Sediments Expand the Ocean Megavirome and Support Independent Origins of Viral Gigantism.</title>
        <authorList>
            <person name="Backstrom D."/>
            <person name="Yutin N."/>
            <person name="Jorgensen S.L."/>
            <person name="Dharamshi J."/>
            <person name="Homa F."/>
            <person name="Zaremba-Niedwiedzka K."/>
            <person name="Spang A."/>
            <person name="Wolf Y.I."/>
            <person name="Koonin E.V."/>
            <person name="Ettema T.J."/>
        </authorList>
    </citation>
    <scope>NUCLEOTIDE SEQUENCE</scope>
</reference>
<dbReference type="Pfam" id="PF00085">
    <property type="entry name" value="Thioredoxin"/>
    <property type="match status" value="1"/>
</dbReference>
<dbReference type="PRINTS" id="PR00421">
    <property type="entry name" value="THIOREDOXIN"/>
</dbReference>
<keyword evidence="1" id="KW-1015">Disulfide bond</keyword>
<dbReference type="EMBL" id="MK500441">
    <property type="protein sequence ID" value="QBK89802.1"/>
    <property type="molecule type" value="Genomic_DNA"/>
</dbReference>